<evidence type="ECO:0008006" key="4">
    <source>
        <dbReference type="Google" id="ProtNLM"/>
    </source>
</evidence>
<feature type="compositionally biased region" description="Polar residues" evidence="1">
    <location>
        <begin position="12"/>
        <end position="27"/>
    </location>
</feature>
<proteinExistence type="predicted"/>
<gene>
    <name evidence="2" type="ORF">J2W25_005789</name>
</gene>
<name>A0AAW8E4L7_9BURK</name>
<comment type="caution">
    <text evidence="2">The sequence shown here is derived from an EMBL/GenBank/DDBJ whole genome shotgun (WGS) entry which is preliminary data.</text>
</comment>
<dbReference type="AlphaFoldDB" id="A0AAW8E4L7"/>
<feature type="region of interest" description="Disordered" evidence="1">
    <location>
        <begin position="1"/>
        <end position="27"/>
    </location>
</feature>
<protein>
    <recommendedName>
        <fullName evidence="4">Integrase</fullName>
    </recommendedName>
</protein>
<feature type="compositionally biased region" description="Polar residues" evidence="1">
    <location>
        <begin position="420"/>
        <end position="432"/>
    </location>
</feature>
<sequence length="457" mass="51123">MHDTAPEFVPSDTLTSGNPDSNQDAPAVQASPSLLTDWYEAASRSVSEATGTRYYRYYQMLVNRTARSNDMDPDFVTPADLVREIDTDPTLKSGTKSTYRAAIVWALDQADMEFDPQVRADGIKAVQAFNPRLSRSREQIPGLIERNSRARGRSIPEADLGPLLNELLSANLSRLNWARVTTAWLSAGITTGARPGEWETAYWLDRDSRILRVPNLKLKKHPPYSWTHIPARLLTRAESDLMEMLAADPANAKAVLDAAQRQKAFIARNMGFFDQVETQTDQANLEALDTLHRLRAWELHNQELAWRDIEVPYRWANVVDTQVTNVREYLAGGGDHTFERMFNGCRTALAAACKRAFPDGRLYSLYDTRSTASANMQATFGADVASMVLGHYMKRRRSIKHYAGQDRAFSRAGKFAPSLAKTQAQDHQAEQTSDSDDQAEHQDDQGSPADSTPRPGE</sequence>
<dbReference type="Proteomes" id="UP001244295">
    <property type="component" value="Unassembled WGS sequence"/>
</dbReference>
<dbReference type="EMBL" id="JAUSRR010000012">
    <property type="protein sequence ID" value="MDP9926740.1"/>
    <property type="molecule type" value="Genomic_DNA"/>
</dbReference>
<organism evidence="2 3">
    <name type="scientific">Variovorax boronicumulans</name>
    <dbReference type="NCBI Taxonomy" id="436515"/>
    <lineage>
        <taxon>Bacteria</taxon>
        <taxon>Pseudomonadati</taxon>
        <taxon>Pseudomonadota</taxon>
        <taxon>Betaproteobacteria</taxon>
        <taxon>Burkholderiales</taxon>
        <taxon>Comamonadaceae</taxon>
        <taxon>Variovorax</taxon>
    </lineage>
</organism>
<accession>A0AAW8E4L7</accession>
<evidence type="ECO:0000313" key="3">
    <source>
        <dbReference type="Proteomes" id="UP001244295"/>
    </source>
</evidence>
<evidence type="ECO:0000313" key="2">
    <source>
        <dbReference type="EMBL" id="MDP9926740.1"/>
    </source>
</evidence>
<evidence type="ECO:0000256" key="1">
    <source>
        <dbReference type="SAM" id="MobiDB-lite"/>
    </source>
</evidence>
<reference evidence="2" key="1">
    <citation type="submission" date="2023-07" db="EMBL/GenBank/DDBJ databases">
        <title>Sorghum-associated microbial communities from plants grown in Nebraska, USA.</title>
        <authorList>
            <person name="Schachtman D."/>
        </authorList>
    </citation>
    <scope>NUCLEOTIDE SEQUENCE</scope>
    <source>
        <strain evidence="2">DS2795</strain>
    </source>
</reference>
<feature type="region of interest" description="Disordered" evidence="1">
    <location>
        <begin position="413"/>
        <end position="457"/>
    </location>
</feature>